<proteinExistence type="predicted"/>
<protein>
    <submittedName>
        <fullName evidence="6">Multicopper oxidase</fullName>
    </submittedName>
</protein>
<evidence type="ECO:0000259" key="5">
    <source>
        <dbReference type="Pfam" id="PF07732"/>
    </source>
</evidence>
<dbReference type="Pfam" id="PF07732">
    <property type="entry name" value="Cu-oxidase_3"/>
    <property type="match status" value="1"/>
</dbReference>
<dbReference type="AlphaFoldDB" id="A0A0L1KE07"/>
<name>A0A0L1KE07_9SPHN</name>
<comment type="caution">
    <text evidence="6">The sequence shown here is derived from an EMBL/GenBank/DDBJ whole genome shotgun (WGS) entry which is preliminary data.</text>
</comment>
<keyword evidence="2" id="KW-0560">Oxidoreductase</keyword>
<dbReference type="PROSITE" id="PS00080">
    <property type="entry name" value="MULTICOPPER_OXIDASE2"/>
    <property type="match status" value="1"/>
</dbReference>
<dbReference type="CDD" id="cd13867">
    <property type="entry name" value="CuRO_2_CueO_FtsP"/>
    <property type="match status" value="1"/>
</dbReference>
<dbReference type="Pfam" id="PF00394">
    <property type="entry name" value="Cu-oxidase"/>
    <property type="match status" value="1"/>
</dbReference>
<dbReference type="Pfam" id="PF07731">
    <property type="entry name" value="Cu-oxidase_2"/>
    <property type="match status" value="1"/>
</dbReference>
<dbReference type="STRING" id="1306953.J121_2004"/>
<dbReference type="Proteomes" id="UP000037446">
    <property type="component" value="Unassembled WGS sequence"/>
</dbReference>
<dbReference type="InterPro" id="IPR045087">
    <property type="entry name" value="Cu-oxidase_fam"/>
</dbReference>
<dbReference type="InterPro" id="IPR011707">
    <property type="entry name" value="Cu-oxidase-like_N"/>
</dbReference>
<gene>
    <name evidence="6" type="ORF">J121_2004</name>
</gene>
<reference evidence="6" key="1">
    <citation type="submission" date="2015-02" db="EMBL/GenBank/DDBJ databases">
        <authorList>
            <person name="Chooi Y.-H."/>
        </authorList>
    </citation>
    <scope>NUCLEOTIDE SEQUENCE [LARGE SCALE GENOMIC DNA]</scope>
    <source>
        <strain evidence="6">LAMA 915</strain>
    </source>
</reference>
<dbReference type="SUPFAM" id="SSF49503">
    <property type="entry name" value="Cupredoxins"/>
    <property type="match status" value="3"/>
</dbReference>
<feature type="domain" description="Plastocyanin-like" evidence="5">
    <location>
        <begin position="75"/>
        <end position="187"/>
    </location>
</feature>
<dbReference type="EMBL" id="JYNE01000024">
    <property type="protein sequence ID" value="KNH02092.1"/>
    <property type="molecule type" value="Genomic_DNA"/>
</dbReference>
<dbReference type="PANTHER" id="PTHR48267:SF1">
    <property type="entry name" value="BILIRUBIN OXIDASE"/>
    <property type="match status" value="1"/>
</dbReference>
<accession>A0A0L1KE07</accession>
<dbReference type="Gene3D" id="2.60.40.420">
    <property type="entry name" value="Cupredoxins - blue copper proteins"/>
    <property type="match status" value="3"/>
</dbReference>
<evidence type="ECO:0000256" key="2">
    <source>
        <dbReference type="ARBA" id="ARBA00023002"/>
    </source>
</evidence>
<dbReference type="PANTHER" id="PTHR48267">
    <property type="entry name" value="CUPREDOXIN SUPERFAMILY PROTEIN"/>
    <property type="match status" value="1"/>
</dbReference>
<organism evidence="6 7">
    <name type="scientific">Qipengyuania citrea LAMA 915</name>
    <dbReference type="NCBI Taxonomy" id="1306953"/>
    <lineage>
        <taxon>Bacteria</taxon>
        <taxon>Pseudomonadati</taxon>
        <taxon>Pseudomonadota</taxon>
        <taxon>Alphaproteobacteria</taxon>
        <taxon>Sphingomonadales</taxon>
        <taxon>Erythrobacteraceae</taxon>
        <taxon>Qipengyuania</taxon>
    </lineage>
</organism>
<keyword evidence="1" id="KW-0479">Metal-binding</keyword>
<dbReference type="InterPro" id="IPR001117">
    <property type="entry name" value="Cu-oxidase_2nd"/>
</dbReference>
<evidence type="ECO:0000259" key="3">
    <source>
        <dbReference type="Pfam" id="PF00394"/>
    </source>
</evidence>
<dbReference type="InterPro" id="IPR008972">
    <property type="entry name" value="Cupredoxin"/>
</dbReference>
<dbReference type="CDD" id="cd13890">
    <property type="entry name" value="CuRO_3_CueO_FtsP"/>
    <property type="match status" value="1"/>
</dbReference>
<feature type="domain" description="Plastocyanin-like" evidence="4">
    <location>
        <begin position="403"/>
        <end position="512"/>
    </location>
</feature>
<sequence length="513" mass="56194">MNRKGQVFPIERRALLKHAGLAAAGFAVMPLAACEAPNKLLQGSTGGSNPLAIPPLQVGRIEQGERVFRLSLTSGQKEFVAGVASPTIGIDAPYLGPTLEMRRGERVRFHIDNNLAEGATVHWHGFELPASADGGPHQLICPGERWSPSFEVRQRASLYWYHSHLHRRAGSQVYAGLAAPIYVRDDQEERLGLPSEYGIDDIPLIVQDRMIDGSGQLIYPSGMQARMMGVRGNRIYVNGTEDAVFDAATGQLRLRLLNGSNARFYDFSLEGGAPMQLIASDGGLLDRPHPVRSLRLAPGERAQIILDLAEGRPLRLVASSPDNMMGMMGGQGRGMMGGGMMGRGNDGDPSGGVFRILDIRPADTARSVRLPAELAPLGVPDPSLAVRTRRFVIDMGMMGGGMSINDAAMDMDVINERVPVGQWEIWEIANASMMAHPFHIHNTQFRVIERNGRAPPPLETGYKDTVVVNPREQVRVLVRFEENTDPDLPYMYHCHILEHEDAGMMGQFVVMNS</sequence>
<dbReference type="RefSeq" id="WP_050600426.1">
    <property type="nucleotide sequence ID" value="NZ_JYNE01000024.1"/>
</dbReference>
<evidence type="ECO:0000313" key="6">
    <source>
        <dbReference type="EMBL" id="KNH02092.1"/>
    </source>
</evidence>
<evidence type="ECO:0000259" key="4">
    <source>
        <dbReference type="Pfam" id="PF07731"/>
    </source>
</evidence>
<dbReference type="InterPro" id="IPR002355">
    <property type="entry name" value="Cu_oxidase_Cu_BS"/>
</dbReference>
<dbReference type="GO" id="GO:0005507">
    <property type="term" value="F:copper ion binding"/>
    <property type="evidence" value="ECO:0007669"/>
    <property type="project" value="InterPro"/>
</dbReference>
<dbReference type="PATRIC" id="fig|1306953.7.peg.2074"/>
<evidence type="ECO:0000313" key="7">
    <source>
        <dbReference type="Proteomes" id="UP000037446"/>
    </source>
</evidence>
<feature type="domain" description="Plastocyanin-like" evidence="3">
    <location>
        <begin position="251"/>
        <end position="308"/>
    </location>
</feature>
<dbReference type="GO" id="GO:0016491">
    <property type="term" value="F:oxidoreductase activity"/>
    <property type="evidence" value="ECO:0007669"/>
    <property type="project" value="UniProtKB-KW"/>
</dbReference>
<evidence type="ECO:0000256" key="1">
    <source>
        <dbReference type="ARBA" id="ARBA00022723"/>
    </source>
</evidence>
<dbReference type="InterPro" id="IPR011706">
    <property type="entry name" value="Cu-oxidase_C"/>
</dbReference>